<sequence length="400" mass="46299">MAKLVGFHLSADFCGIYAFYLDRCERCLDPFPMEDPYVTNLTDLAVLGKTPEEIKLLPKVEIKRLSSLLPKHQEMKLMKFNRRLECPCQKLAGPSWTLCRKISVNSFCCERKRIIKILREGSLSCPFCLRVICSWACLKDHVKRMHSDSGCRWIVDLALLGGEWCPLCGDILRRGHVESSEKELFGLIKKGEDARYQIKNTLCSRCRRWNHGKLLKLPKMLRIDEKLYRSDRYVPRNVERDTLHLGELGPIEIFDRNTGFYADLLKQDVVQEIKDSCLDPYSIDRRGGNFYRTIWDGVLYTCETGRERRLRTVEEVRAMEIPGTLILAKIRTEIALLEGALCATQIISPLRSIIRGYLPWQLWNFERVLSRIHADIIRYAPSVVALMSVIGAGRLPWIYE</sequence>
<dbReference type="InterPro" id="IPR013087">
    <property type="entry name" value="Znf_C2H2_type"/>
</dbReference>
<evidence type="ECO:0000259" key="1">
    <source>
        <dbReference type="PROSITE" id="PS00028"/>
    </source>
</evidence>
<accession>A0A3G5A2F8</accession>
<feature type="domain" description="C2H2-type" evidence="1">
    <location>
        <begin position="125"/>
        <end position="146"/>
    </location>
</feature>
<gene>
    <name evidence="2" type="ORF">Harvfovirus31_8</name>
</gene>
<dbReference type="PROSITE" id="PS00028">
    <property type="entry name" value="ZINC_FINGER_C2H2_1"/>
    <property type="match status" value="1"/>
</dbReference>
<protein>
    <recommendedName>
        <fullName evidence="1">C2H2-type domain-containing protein</fullName>
    </recommendedName>
</protein>
<dbReference type="EMBL" id="MK072273">
    <property type="protein sequence ID" value="AYV81392.1"/>
    <property type="molecule type" value="Genomic_DNA"/>
</dbReference>
<organism evidence="2">
    <name type="scientific">Harvfovirus sp</name>
    <dbReference type="NCBI Taxonomy" id="2487768"/>
    <lineage>
        <taxon>Viruses</taxon>
        <taxon>Varidnaviria</taxon>
        <taxon>Bamfordvirae</taxon>
        <taxon>Nucleocytoviricota</taxon>
        <taxon>Megaviricetes</taxon>
        <taxon>Imitervirales</taxon>
        <taxon>Mimiviridae</taxon>
        <taxon>Klosneuvirinae</taxon>
    </lineage>
</organism>
<evidence type="ECO:0000313" key="2">
    <source>
        <dbReference type="EMBL" id="AYV81392.1"/>
    </source>
</evidence>
<proteinExistence type="predicted"/>
<name>A0A3G5A2F8_9VIRU</name>
<reference evidence="2" key="1">
    <citation type="submission" date="2018-10" db="EMBL/GenBank/DDBJ databases">
        <title>Hidden diversity of soil giant viruses.</title>
        <authorList>
            <person name="Schulz F."/>
            <person name="Alteio L."/>
            <person name="Goudeau D."/>
            <person name="Ryan E.M."/>
            <person name="Malmstrom R.R."/>
            <person name="Blanchard J."/>
            <person name="Woyke T."/>
        </authorList>
    </citation>
    <scope>NUCLEOTIDE SEQUENCE</scope>
    <source>
        <strain evidence="2">HAV1</strain>
    </source>
</reference>